<dbReference type="SUPFAM" id="SSF117782">
    <property type="entry name" value="YbjQ-like"/>
    <property type="match status" value="1"/>
</dbReference>
<dbReference type="InterPro" id="IPR035439">
    <property type="entry name" value="UPF0145_dom_sf"/>
</dbReference>
<dbReference type="EMBL" id="SJPN01000001">
    <property type="protein sequence ID" value="TWU07981.1"/>
    <property type="molecule type" value="Genomic_DNA"/>
</dbReference>
<dbReference type="PANTHER" id="PTHR34068">
    <property type="entry name" value="UPF0145 PROTEIN YBJQ"/>
    <property type="match status" value="1"/>
</dbReference>
<sequence length="162" mass="17409">MPWTCPSCGGETELGYNICRTCKTPRPETAPYHSAVVRNDSAVVRVEMLVTTTGSLQTHRIDSYLGPVFGESIYGATFFEGLSAGFADMVGGRSNAYESLLHRGRQTALAEMIQQADRLGGNAIVGMRLDYSPFGNSMMMICCSGTAVVVSPKTTISNTEAH</sequence>
<dbReference type="InterPro" id="IPR002765">
    <property type="entry name" value="UPF0145_YbjQ-like"/>
</dbReference>
<keyword evidence="4" id="KW-1185">Reference proteome</keyword>
<dbReference type="PANTHER" id="PTHR34068:SF1">
    <property type="entry name" value="UPF0145 PROTEIN YBJQ"/>
    <property type="match status" value="1"/>
</dbReference>
<comment type="caution">
    <text evidence="3">The sequence shown here is derived from an EMBL/GenBank/DDBJ whole genome shotgun (WGS) entry which is preliminary data.</text>
</comment>
<comment type="similarity">
    <text evidence="1 2">Belongs to the UPF0145 family.</text>
</comment>
<proteinExistence type="inferred from homology"/>
<dbReference type="Proteomes" id="UP000320176">
    <property type="component" value="Unassembled WGS sequence"/>
</dbReference>
<dbReference type="AlphaFoldDB" id="A0A5C6B968"/>
<reference evidence="3 4" key="1">
    <citation type="submission" date="2019-02" db="EMBL/GenBank/DDBJ databases">
        <title>Deep-cultivation of Planctomycetes and their phenomic and genomic characterization uncovers novel biology.</title>
        <authorList>
            <person name="Wiegand S."/>
            <person name="Jogler M."/>
            <person name="Boedeker C."/>
            <person name="Pinto D."/>
            <person name="Vollmers J."/>
            <person name="Rivas-Marin E."/>
            <person name="Kohn T."/>
            <person name="Peeters S.H."/>
            <person name="Heuer A."/>
            <person name="Rast P."/>
            <person name="Oberbeckmann S."/>
            <person name="Bunk B."/>
            <person name="Jeske O."/>
            <person name="Meyerdierks A."/>
            <person name="Storesund J.E."/>
            <person name="Kallscheuer N."/>
            <person name="Luecker S."/>
            <person name="Lage O.M."/>
            <person name="Pohl T."/>
            <person name="Merkel B.J."/>
            <person name="Hornburger P."/>
            <person name="Mueller R.-W."/>
            <person name="Bruemmer F."/>
            <person name="Labrenz M."/>
            <person name="Spormann A.M."/>
            <person name="Op Den Camp H."/>
            <person name="Overmann J."/>
            <person name="Amann R."/>
            <person name="Jetten M.S.M."/>
            <person name="Mascher T."/>
            <person name="Medema M.H."/>
            <person name="Devos D.P."/>
            <person name="Kaster A.-K."/>
            <person name="Ovreas L."/>
            <person name="Rohde M."/>
            <person name="Galperin M.Y."/>
            <person name="Jogler C."/>
        </authorList>
    </citation>
    <scope>NUCLEOTIDE SEQUENCE [LARGE SCALE GENOMIC DNA]</scope>
    <source>
        <strain evidence="3 4">Pla52n</strain>
    </source>
</reference>
<gene>
    <name evidence="3" type="ORF">Pla52n_05580</name>
</gene>
<evidence type="ECO:0000256" key="2">
    <source>
        <dbReference type="HAMAP-Rule" id="MF_00338"/>
    </source>
</evidence>
<evidence type="ECO:0000256" key="1">
    <source>
        <dbReference type="ARBA" id="ARBA00010751"/>
    </source>
</evidence>
<dbReference type="Pfam" id="PF01906">
    <property type="entry name" value="YbjQ_1"/>
    <property type="match status" value="1"/>
</dbReference>
<dbReference type="Gene3D" id="3.30.110.70">
    <property type="entry name" value="Hypothetical protein apc22750. Chain B"/>
    <property type="match status" value="1"/>
</dbReference>
<evidence type="ECO:0000313" key="4">
    <source>
        <dbReference type="Proteomes" id="UP000320176"/>
    </source>
</evidence>
<name>A0A5C6B968_9BACT</name>
<protein>
    <recommendedName>
        <fullName evidence="2">UPF0145 protein Pla52n_05580</fullName>
    </recommendedName>
</protein>
<dbReference type="HAMAP" id="MF_00338">
    <property type="entry name" value="UPF0145"/>
    <property type="match status" value="1"/>
</dbReference>
<accession>A0A5C6B968</accession>
<evidence type="ECO:0000313" key="3">
    <source>
        <dbReference type="EMBL" id="TWU07981.1"/>
    </source>
</evidence>
<dbReference type="OrthoDB" id="9796448at2"/>
<dbReference type="RefSeq" id="WP_146518102.1">
    <property type="nucleotide sequence ID" value="NZ_CP151726.1"/>
</dbReference>
<organism evidence="3 4">
    <name type="scientific">Stieleria varia</name>
    <dbReference type="NCBI Taxonomy" id="2528005"/>
    <lineage>
        <taxon>Bacteria</taxon>
        <taxon>Pseudomonadati</taxon>
        <taxon>Planctomycetota</taxon>
        <taxon>Planctomycetia</taxon>
        <taxon>Pirellulales</taxon>
        <taxon>Pirellulaceae</taxon>
        <taxon>Stieleria</taxon>
    </lineage>
</organism>